<evidence type="ECO:0000256" key="9">
    <source>
        <dbReference type="ARBA" id="ARBA00023002"/>
    </source>
</evidence>
<evidence type="ECO:0000256" key="8">
    <source>
        <dbReference type="ARBA" id="ARBA00022737"/>
    </source>
</evidence>
<dbReference type="InterPro" id="IPR045087">
    <property type="entry name" value="Cu-oxidase_fam"/>
</dbReference>
<evidence type="ECO:0000256" key="13">
    <source>
        <dbReference type="RuleBase" id="RU361119"/>
    </source>
</evidence>
<accession>A0ABR2EIF1</accession>
<dbReference type="InterPro" id="IPR011706">
    <property type="entry name" value="Cu-oxidase_C"/>
</dbReference>
<name>A0ABR2EIF1_9ROSI</name>
<dbReference type="EMBL" id="JBBPBM010000013">
    <property type="protein sequence ID" value="KAK8561776.1"/>
    <property type="molecule type" value="Genomic_DNA"/>
</dbReference>
<evidence type="ECO:0000256" key="4">
    <source>
        <dbReference type="ARBA" id="ARBA00012297"/>
    </source>
</evidence>
<evidence type="ECO:0000259" key="15">
    <source>
        <dbReference type="Pfam" id="PF07731"/>
    </source>
</evidence>
<dbReference type="Pfam" id="PF07732">
    <property type="entry name" value="Cu-oxidase_3"/>
    <property type="match status" value="1"/>
</dbReference>
<dbReference type="NCBIfam" id="TIGR03389">
    <property type="entry name" value="laccase"/>
    <property type="match status" value="1"/>
</dbReference>
<dbReference type="InterPro" id="IPR011707">
    <property type="entry name" value="Cu-oxidase-like_N"/>
</dbReference>
<dbReference type="CDD" id="cd13897">
    <property type="entry name" value="CuRO_3_LCC_plant"/>
    <property type="match status" value="1"/>
</dbReference>
<evidence type="ECO:0000313" key="17">
    <source>
        <dbReference type="EMBL" id="KAK8561776.1"/>
    </source>
</evidence>
<feature type="signal peptide" evidence="13">
    <location>
        <begin position="1"/>
        <end position="25"/>
    </location>
</feature>
<dbReference type="InterPro" id="IPR033138">
    <property type="entry name" value="Cu_oxidase_CS"/>
</dbReference>
<keyword evidence="9 13" id="KW-0560">Oxidoreductase</keyword>
<dbReference type="CDD" id="cd13849">
    <property type="entry name" value="CuRO_1_LCC_plant"/>
    <property type="match status" value="1"/>
</dbReference>
<keyword evidence="8 13" id="KW-0677">Repeat</keyword>
<feature type="chain" id="PRO_5044964353" description="Laccase" evidence="13">
    <location>
        <begin position="26"/>
        <end position="579"/>
    </location>
</feature>
<protein>
    <recommendedName>
        <fullName evidence="4 13">Laccase</fullName>
        <ecNumber evidence="4 13">1.10.3.2</ecNumber>
    </recommendedName>
    <alternativeName>
        <fullName evidence="13">Benzenediol:oxygen oxidoreductase</fullName>
    </alternativeName>
    <alternativeName>
        <fullName evidence="13">Diphenol oxidase</fullName>
    </alternativeName>
    <alternativeName>
        <fullName evidence="13">Urishiol oxidase</fullName>
    </alternativeName>
</protein>
<keyword evidence="12 13" id="KW-0439">Lignin degradation</keyword>
<dbReference type="InterPro" id="IPR002355">
    <property type="entry name" value="Cu_oxidase_Cu_BS"/>
</dbReference>
<dbReference type="Pfam" id="PF00394">
    <property type="entry name" value="Cu-oxidase"/>
    <property type="match status" value="1"/>
</dbReference>
<dbReference type="InterPro" id="IPR034289">
    <property type="entry name" value="CuRO_3_LCC"/>
</dbReference>
<proteinExistence type="inferred from homology"/>
<comment type="subcellular location">
    <subcellularLocation>
        <location evidence="2 13">Secreted</location>
        <location evidence="2 13">Extracellular space</location>
        <location evidence="2 13">Apoplast</location>
    </subcellularLocation>
</comment>
<evidence type="ECO:0000256" key="2">
    <source>
        <dbReference type="ARBA" id="ARBA00004271"/>
    </source>
</evidence>
<reference evidence="17 18" key="1">
    <citation type="journal article" date="2024" name="G3 (Bethesda)">
        <title>Genome assembly of Hibiscus sabdariffa L. provides insights into metabolisms of medicinal natural products.</title>
        <authorList>
            <person name="Kim T."/>
        </authorList>
    </citation>
    <scope>NUCLEOTIDE SEQUENCE [LARGE SCALE GENOMIC DNA]</scope>
    <source>
        <strain evidence="17">TK-2024</strain>
        <tissue evidence="17">Old leaves</tissue>
    </source>
</reference>
<gene>
    <name evidence="17" type="ORF">V6N12_048836</name>
</gene>
<evidence type="ECO:0000256" key="1">
    <source>
        <dbReference type="ARBA" id="ARBA00000349"/>
    </source>
</evidence>
<evidence type="ECO:0000259" key="16">
    <source>
        <dbReference type="Pfam" id="PF07732"/>
    </source>
</evidence>
<dbReference type="InterPro" id="IPR034285">
    <property type="entry name" value="CuRO_2_LCC"/>
</dbReference>
<dbReference type="Pfam" id="PF07731">
    <property type="entry name" value="Cu-oxidase_2"/>
    <property type="match status" value="1"/>
</dbReference>
<evidence type="ECO:0000256" key="5">
    <source>
        <dbReference type="ARBA" id="ARBA00022523"/>
    </source>
</evidence>
<dbReference type="SUPFAM" id="SSF49503">
    <property type="entry name" value="Cupredoxins"/>
    <property type="match status" value="3"/>
</dbReference>
<dbReference type="InterPro" id="IPR017761">
    <property type="entry name" value="Laccase"/>
</dbReference>
<evidence type="ECO:0000256" key="6">
    <source>
        <dbReference type="ARBA" id="ARBA00022525"/>
    </source>
</evidence>
<dbReference type="InterPro" id="IPR008972">
    <property type="entry name" value="Cupredoxin"/>
</dbReference>
<feature type="domain" description="Plastocyanin-like" evidence="16">
    <location>
        <begin position="38"/>
        <end position="151"/>
    </location>
</feature>
<comment type="catalytic activity">
    <reaction evidence="1 13">
        <text>4 hydroquinone + O2 = 4 benzosemiquinone + 2 H2O</text>
        <dbReference type="Rhea" id="RHEA:11276"/>
        <dbReference type="ChEBI" id="CHEBI:15377"/>
        <dbReference type="ChEBI" id="CHEBI:15379"/>
        <dbReference type="ChEBI" id="CHEBI:17594"/>
        <dbReference type="ChEBI" id="CHEBI:17977"/>
        <dbReference type="EC" id="1.10.3.2"/>
    </reaction>
</comment>
<dbReference type="PROSITE" id="PS00080">
    <property type="entry name" value="MULTICOPPER_OXIDASE2"/>
    <property type="match status" value="1"/>
</dbReference>
<organism evidence="17 18">
    <name type="scientific">Hibiscus sabdariffa</name>
    <name type="common">roselle</name>
    <dbReference type="NCBI Taxonomy" id="183260"/>
    <lineage>
        <taxon>Eukaryota</taxon>
        <taxon>Viridiplantae</taxon>
        <taxon>Streptophyta</taxon>
        <taxon>Embryophyta</taxon>
        <taxon>Tracheophyta</taxon>
        <taxon>Spermatophyta</taxon>
        <taxon>Magnoliopsida</taxon>
        <taxon>eudicotyledons</taxon>
        <taxon>Gunneridae</taxon>
        <taxon>Pentapetalae</taxon>
        <taxon>rosids</taxon>
        <taxon>malvids</taxon>
        <taxon>Malvales</taxon>
        <taxon>Malvaceae</taxon>
        <taxon>Malvoideae</taxon>
        <taxon>Hibiscus</taxon>
    </lineage>
</organism>
<dbReference type="InterPro" id="IPR034288">
    <property type="entry name" value="CuRO_1_LCC"/>
</dbReference>
<feature type="domain" description="Plastocyanin-like" evidence="15">
    <location>
        <begin position="431"/>
        <end position="562"/>
    </location>
</feature>
<dbReference type="PANTHER" id="PTHR11709:SF522">
    <property type="entry name" value="LACCASE-4"/>
    <property type="match status" value="1"/>
</dbReference>
<dbReference type="Gene3D" id="2.60.40.420">
    <property type="entry name" value="Cupredoxins - blue copper proteins"/>
    <property type="match status" value="3"/>
</dbReference>
<dbReference type="InterPro" id="IPR001117">
    <property type="entry name" value="Cu-oxidase_2nd"/>
</dbReference>
<evidence type="ECO:0000256" key="3">
    <source>
        <dbReference type="ARBA" id="ARBA00010609"/>
    </source>
</evidence>
<keyword evidence="11" id="KW-0325">Glycoprotein</keyword>
<dbReference type="PROSITE" id="PS00079">
    <property type="entry name" value="MULTICOPPER_OXIDASE1"/>
    <property type="match status" value="1"/>
</dbReference>
<comment type="function">
    <text evidence="13">Lignin degradation and detoxification of lignin-derived products.</text>
</comment>
<sequence>MMSSQIRVVLFALSALWLLPEIAFAKHAAITRHYKFDIKMKNVTRLCQSKSIMTVNGQFPGPRIIAREGDRLVIKVVNHVQYNVTLHWHGIRQLRSGWADGPAYITQCPIQTGQSYVYNFTVTGQRGTLFWHAHISWLRVTLYGPIVILPKRHVSYPFLQPFKEVPIIFGEWWKADTETLISQALQTGAAPNISDAYTINGLPGPSYNCSAKDTFKLNVKPGKTYLLRLINAALNDELFFSVANHTLTVVEADAVYVKPFKTQIVLISPGQTTNVLLRAKSKAPGATFAMSARPYSSGPAAFDNTTTTGILEYEKSPSSASNSNKNKKLPLLQAVLPKFNDSSFAMKFNKKIRSLANAKFPANVPTKVDRRFFFTVGLGTLPCPKNQTCQGPNNTKLAASVNNVSFVQPNTAILQAHFFNKAKGVFTTDFPANPLIKFNYTGTPPSNIMVNNGTKVVALPFNTRVELVMQDTSIIGAESHPLHLHGFNFFVVGRGLGNFNPKKDPAKFNLVDPAERNTVGVPSGGWVAIRFLADNPGVWFMHCHLEVHTSWGLKMVWVVNDGKGRKQKLPPPPSDLPKC</sequence>
<dbReference type="EC" id="1.10.3.2" evidence="4 13"/>
<comment type="cofactor">
    <cofactor evidence="13">
        <name>Cu cation</name>
        <dbReference type="ChEBI" id="CHEBI:23378"/>
    </cofactor>
    <text evidence="13">Binds 4 Cu cations per monomer.</text>
</comment>
<keyword evidence="7 13" id="KW-0479">Metal-binding</keyword>
<keyword evidence="10 13" id="KW-0186">Copper</keyword>
<dbReference type="Proteomes" id="UP001472677">
    <property type="component" value="Unassembled WGS sequence"/>
</dbReference>
<keyword evidence="5 13" id="KW-0052">Apoplast</keyword>
<comment type="similarity">
    <text evidence="3 13">Belongs to the multicopper oxidase family.</text>
</comment>
<keyword evidence="18" id="KW-1185">Reference proteome</keyword>
<keyword evidence="6 13" id="KW-0964">Secreted</keyword>
<evidence type="ECO:0000256" key="12">
    <source>
        <dbReference type="ARBA" id="ARBA00023185"/>
    </source>
</evidence>
<evidence type="ECO:0000256" key="10">
    <source>
        <dbReference type="ARBA" id="ARBA00023008"/>
    </source>
</evidence>
<evidence type="ECO:0000313" key="18">
    <source>
        <dbReference type="Proteomes" id="UP001472677"/>
    </source>
</evidence>
<dbReference type="CDD" id="cd13875">
    <property type="entry name" value="CuRO_2_LCC_plant"/>
    <property type="match status" value="1"/>
</dbReference>
<dbReference type="PANTHER" id="PTHR11709">
    <property type="entry name" value="MULTI-COPPER OXIDASE"/>
    <property type="match status" value="1"/>
</dbReference>
<feature type="domain" description="Plastocyanin-like" evidence="14">
    <location>
        <begin position="164"/>
        <end position="315"/>
    </location>
</feature>
<evidence type="ECO:0000256" key="7">
    <source>
        <dbReference type="ARBA" id="ARBA00022723"/>
    </source>
</evidence>
<comment type="caution">
    <text evidence="17">The sequence shown here is derived from an EMBL/GenBank/DDBJ whole genome shotgun (WGS) entry which is preliminary data.</text>
</comment>
<evidence type="ECO:0000259" key="14">
    <source>
        <dbReference type="Pfam" id="PF00394"/>
    </source>
</evidence>
<evidence type="ECO:0000256" key="11">
    <source>
        <dbReference type="ARBA" id="ARBA00023180"/>
    </source>
</evidence>
<keyword evidence="13" id="KW-0732">Signal</keyword>